<organism evidence="2 3">
    <name type="scientific">Heyndrickxia oleronia</name>
    <dbReference type="NCBI Taxonomy" id="38875"/>
    <lineage>
        <taxon>Bacteria</taxon>
        <taxon>Bacillati</taxon>
        <taxon>Bacillota</taxon>
        <taxon>Bacilli</taxon>
        <taxon>Bacillales</taxon>
        <taxon>Bacillaceae</taxon>
        <taxon>Heyndrickxia</taxon>
    </lineage>
</organism>
<dbReference type="Proteomes" id="UP000189761">
    <property type="component" value="Unassembled WGS sequence"/>
</dbReference>
<feature type="transmembrane region" description="Helical" evidence="1">
    <location>
        <begin position="305"/>
        <end position="334"/>
    </location>
</feature>
<name>A0A8E2LEX7_9BACI</name>
<accession>A0A8E2LEX7</accession>
<feature type="transmembrane region" description="Helical" evidence="1">
    <location>
        <begin position="400"/>
        <end position="419"/>
    </location>
</feature>
<dbReference type="EMBL" id="MTLA01000178">
    <property type="protein sequence ID" value="OOP67624.1"/>
    <property type="molecule type" value="Genomic_DNA"/>
</dbReference>
<keyword evidence="3" id="KW-1185">Reference proteome</keyword>
<feature type="transmembrane region" description="Helical" evidence="1">
    <location>
        <begin position="5"/>
        <end position="23"/>
    </location>
</feature>
<keyword evidence="1" id="KW-0472">Membrane</keyword>
<dbReference type="RefSeq" id="WP_078110563.1">
    <property type="nucleotide sequence ID" value="NZ_CP065424.1"/>
</dbReference>
<keyword evidence="1" id="KW-1133">Transmembrane helix</keyword>
<reference evidence="2 3" key="1">
    <citation type="submission" date="2017-01" db="EMBL/GenBank/DDBJ databases">
        <title>Draft genome sequence of Bacillus oleronius.</title>
        <authorList>
            <person name="Allam M."/>
        </authorList>
    </citation>
    <scope>NUCLEOTIDE SEQUENCE [LARGE SCALE GENOMIC DNA]</scope>
    <source>
        <strain evidence="2 3">DSM 9356</strain>
    </source>
</reference>
<keyword evidence="1" id="KW-0812">Transmembrane</keyword>
<evidence type="ECO:0000313" key="3">
    <source>
        <dbReference type="Proteomes" id="UP000189761"/>
    </source>
</evidence>
<feature type="transmembrane region" description="Helical" evidence="1">
    <location>
        <begin position="68"/>
        <end position="87"/>
    </location>
</feature>
<feature type="transmembrane region" description="Helical" evidence="1">
    <location>
        <begin position="346"/>
        <end position="369"/>
    </location>
</feature>
<feature type="transmembrane region" description="Helical" evidence="1">
    <location>
        <begin position="425"/>
        <end position="444"/>
    </location>
</feature>
<dbReference type="AlphaFoldDB" id="A0A8E2LEX7"/>
<feature type="transmembrane region" description="Helical" evidence="1">
    <location>
        <begin position="44"/>
        <end position="62"/>
    </location>
</feature>
<feature type="transmembrane region" description="Helical" evidence="1">
    <location>
        <begin position="119"/>
        <end position="145"/>
    </location>
</feature>
<sequence>MFDWFLILCVTTTIIIYSLDHVVNDSNIHHYFRTSEPLGIKKGTVLVWGTFFSAWIVTLTLYSTINFGLGMSTLFVLIIFLLYYFLLAKLVPYIRNENDGTYGLEDLYRNRFSNQLGRIGATCLLAIANLDGLIIQPALAGWLYGKWFNKSPFIFLIILFIFIIILGGLGGMNVFTRSTWLLLLIGGCSLIYLPLHTYLGRGIHQVFYDYQEWSKRLHPTIDDGLFFLMVMIILGIGKLSTSLIFWRNMFSIKKSYYSITIKLGILGSLSIPLSLLAFFTYEVTKYQELELSSLFNILVHHESYLIIQLAILIWLVGLAQSGFNSLYSITALFYSQFEKKERSIRLIYMTSVIIGGVSLILACLFISYALEAIQFYLLFLSSTAFPCMAILFKKQKLNPWIFYIIFMSFLFSCVAWIITNNFNTYFLLSVGISSGLALFIYFFVRTNRENHIDSLMD</sequence>
<feature type="transmembrane region" description="Helical" evidence="1">
    <location>
        <begin position="151"/>
        <end position="169"/>
    </location>
</feature>
<evidence type="ECO:0000256" key="1">
    <source>
        <dbReference type="SAM" id="Phobius"/>
    </source>
</evidence>
<feature type="transmembrane region" description="Helical" evidence="1">
    <location>
        <begin position="225"/>
        <end position="247"/>
    </location>
</feature>
<feature type="transmembrane region" description="Helical" evidence="1">
    <location>
        <begin position="375"/>
        <end position="393"/>
    </location>
</feature>
<gene>
    <name evidence="2" type="ORF">BWZ43_14820</name>
</gene>
<feature type="transmembrane region" description="Helical" evidence="1">
    <location>
        <begin position="181"/>
        <end position="199"/>
    </location>
</feature>
<protein>
    <recommendedName>
        <fullName evidence="4">Sodium:solute symporter</fullName>
    </recommendedName>
</protein>
<proteinExistence type="predicted"/>
<feature type="transmembrane region" description="Helical" evidence="1">
    <location>
        <begin position="259"/>
        <end position="281"/>
    </location>
</feature>
<evidence type="ECO:0008006" key="4">
    <source>
        <dbReference type="Google" id="ProtNLM"/>
    </source>
</evidence>
<evidence type="ECO:0000313" key="2">
    <source>
        <dbReference type="EMBL" id="OOP67624.1"/>
    </source>
</evidence>
<comment type="caution">
    <text evidence="2">The sequence shown here is derived from an EMBL/GenBank/DDBJ whole genome shotgun (WGS) entry which is preliminary data.</text>
</comment>